<gene>
    <name evidence="9" type="ORF">PVAG01_03011</name>
</gene>
<protein>
    <recommendedName>
        <fullName evidence="2">ubiquitinyl hydrolase 1</fullName>
        <ecNumber evidence="2">3.4.19.12</ecNumber>
    </recommendedName>
</protein>
<name>A0ABR4PS73_9HELO</name>
<dbReference type="Gene3D" id="3.90.70.10">
    <property type="entry name" value="Cysteine proteinases"/>
    <property type="match status" value="2"/>
</dbReference>
<dbReference type="InterPro" id="IPR025305">
    <property type="entry name" value="UCH_repeat_domain"/>
</dbReference>
<evidence type="ECO:0000256" key="2">
    <source>
        <dbReference type="ARBA" id="ARBA00012759"/>
    </source>
</evidence>
<dbReference type="Pfam" id="PF00443">
    <property type="entry name" value="UCH"/>
    <property type="match status" value="1"/>
</dbReference>
<accession>A0ABR4PS73</accession>
<proteinExistence type="predicted"/>
<dbReference type="EC" id="3.4.19.12" evidence="2"/>
<evidence type="ECO:0000256" key="5">
    <source>
        <dbReference type="ARBA" id="ARBA00022801"/>
    </source>
</evidence>
<dbReference type="SUPFAM" id="SSF54001">
    <property type="entry name" value="Cysteine proteinases"/>
    <property type="match status" value="1"/>
</dbReference>
<dbReference type="PANTHER" id="PTHR43982:SF6">
    <property type="entry name" value="UBIQUITIN CARBOXYL-TERMINAL HYDROLASE 2-RELATED"/>
    <property type="match status" value="1"/>
</dbReference>
<dbReference type="GO" id="GO:0016787">
    <property type="term" value="F:hydrolase activity"/>
    <property type="evidence" value="ECO:0007669"/>
    <property type="project" value="UniProtKB-KW"/>
</dbReference>
<dbReference type="InterPro" id="IPR044635">
    <property type="entry name" value="UBP14-like"/>
</dbReference>
<keyword evidence="3" id="KW-0645">Protease</keyword>
<evidence type="ECO:0000256" key="1">
    <source>
        <dbReference type="ARBA" id="ARBA00000707"/>
    </source>
</evidence>
<dbReference type="InterPro" id="IPR001394">
    <property type="entry name" value="Peptidase_C19_UCH"/>
</dbReference>
<dbReference type="Proteomes" id="UP001629113">
    <property type="component" value="Unassembled WGS sequence"/>
</dbReference>
<keyword evidence="10" id="KW-1185">Reference proteome</keyword>
<comment type="caution">
    <text evidence="9">The sequence shown here is derived from an EMBL/GenBank/DDBJ whole genome shotgun (WGS) entry which is preliminary data.</text>
</comment>
<sequence>MGVDGRSEQPGKTAPRLITDLLDYDPRKKRKDKLNLLADPAPWFTPHKSNALAPLRRQETDCKHSLVRKDSQTKAPAADGETPGPDTIYNVAAFCTVCRYHFDIVADYQEKGIVGAVCGPGRPNPLHHLLLDESIDADFHKQEYGEDKYNTLTEAHKFVCSAEGCPFELRIKISPPRLGKSLLLPIEDPKKVDARGRRVIAEEPERYAGFRPKIPALVLGVLQTYLSDAVGKAPDEIKKIAVRNKSFRLSFADECDELLKYLDFTMYEEIGDESDESTNVFWKLPDVTDANRQFLDDVLYEIRQKLADRNEKEKELMRALAFAPIPALKDIERSLGYHDFPKRSREITIDPTEEHPFYACLGATANFTDGYIGWAYDQQIRCNPSNKPYYFDCLEDLAKGRSSAELEEKIMIAKSLGELGLKEIEEAYKFLGLDPSQIESDQHVIGLYNSRIASAPRQKQEARDSLRIIGNHRNSSIIQQVANDRTISYDEALELFGVSETTTDDLIEAAAIAMTEDSSDKPLMARAIRVISKRRGGSFILERAAAELEGHGRPSLSLREAYLRLQVKPEMPDWAILLYYDTKYKDASEATKPDYTEAVRAIAQDRQSAFLLAKLDDPNATTPESPASSTEPVGLDNIGNTCYLNSLLQYYYTVKAVRDVVIGFQEHCMPLETEDIVKKRVGGRAVVKSEIIKAQKFVKELHDLFENLKTASTRSVKPTRELAELTIFSSAAEANFRRASISSPTVPSLVTSINGTAVGPSVAQIEQTGGLDGIPADIEMAESPAEKIIDATDNSSETTLVDMKDTQDSETVEGAPQESGVDAVMSEPQILNNDKIEFGSQSSKPQLGKDSDGDELMNNGEPLTPPDSPQMMVGTLAFDKPPPIPPRNKSSLVIETSETKLNDELWRFGTQQDVTEVIGNVLFRLQCAIKPTSIDSDGGQRDSIKDTFYGSNAVYLRKRDKVEKKIEEWNSLIVPPAPSGPRDIYDALDVVFDEQFVEVDNALVPQFTSIHKLPPILQIWINRTDFDQATQRAWKNTNPITFPEVVYLDRYIDSEDSEADQSLLMARRKEAWKWKAHLRRLGARQQALEKEVASLNVPEALVATQEFISELQEDSDVDIPIDSEFSTALVARVAHINAEIAQLTSAISHFRQKLQEQFSDLHTHRYQLHTVFIHRGDASGGHYFIYIYDFEGKVWREYNDERVSTITDTERIFDPEKGAGGTPYFLSYVRDPDLVDAVHRQVPEIVQMLPGGDMNTPDLIHSKGSPQALAPGNRDDSAEDAHIEHVERVKPQQRELRPKPTEWENSAEHATDIYGEPW</sequence>
<dbReference type="InterPro" id="IPR038765">
    <property type="entry name" value="Papain-like_cys_pep_sf"/>
</dbReference>
<evidence type="ECO:0000256" key="3">
    <source>
        <dbReference type="ARBA" id="ARBA00022670"/>
    </source>
</evidence>
<evidence type="ECO:0000256" key="4">
    <source>
        <dbReference type="ARBA" id="ARBA00022786"/>
    </source>
</evidence>
<feature type="compositionally biased region" description="Basic and acidic residues" evidence="7">
    <location>
        <begin position="1273"/>
        <end position="1311"/>
    </location>
</feature>
<evidence type="ECO:0000259" key="8">
    <source>
        <dbReference type="PROSITE" id="PS50235"/>
    </source>
</evidence>
<keyword evidence="4" id="KW-0833">Ubl conjugation pathway</keyword>
<keyword evidence="6" id="KW-0788">Thiol protease</keyword>
<dbReference type="PROSITE" id="PS50235">
    <property type="entry name" value="USP_3"/>
    <property type="match status" value="1"/>
</dbReference>
<evidence type="ECO:0000313" key="9">
    <source>
        <dbReference type="EMBL" id="KAL3426220.1"/>
    </source>
</evidence>
<dbReference type="EMBL" id="JBFCZG010000002">
    <property type="protein sequence ID" value="KAL3426220.1"/>
    <property type="molecule type" value="Genomic_DNA"/>
</dbReference>
<dbReference type="PROSITE" id="PS00972">
    <property type="entry name" value="USP_1"/>
    <property type="match status" value="1"/>
</dbReference>
<feature type="region of interest" description="Disordered" evidence="7">
    <location>
        <begin position="1253"/>
        <end position="1318"/>
    </location>
</feature>
<evidence type="ECO:0000256" key="6">
    <source>
        <dbReference type="ARBA" id="ARBA00022807"/>
    </source>
</evidence>
<dbReference type="Pfam" id="PF13446">
    <property type="entry name" value="RPT"/>
    <property type="match status" value="4"/>
</dbReference>
<keyword evidence="5 9" id="KW-0378">Hydrolase</keyword>
<organism evidence="9 10">
    <name type="scientific">Phlyctema vagabunda</name>
    <dbReference type="NCBI Taxonomy" id="108571"/>
    <lineage>
        <taxon>Eukaryota</taxon>
        <taxon>Fungi</taxon>
        <taxon>Dikarya</taxon>
        <taxon>Ascomycota</taxon>
        <taxon>Pezizomycotina</taxon>
        <taxon>Leotiomycetes</taxon>
        <taxon>Helotiales</taxon>
        <taxon>Dermateaceae</taxon>
        <taxon>Phlyctema</taxon>
    </lineage>
</organism>
<dbReference type="InterPro" id="IPR018200">
    <property type="entry name" value="USP_CS"/>
</dbReference>
<reference evidence="9 10" key="1">
    <citation type="submission" date="2024-06" db="EMBL/GenBank/DDBJ databases">
        <title>Complete genome of Phlyctema vagabunda strain 19-DSS-EL-015.</title>
        <authorList>
            <person name="Fiorenzani C."/>
        </authorList>
    </citation>
    <scope>NUCLEOTIDE SEQUENCE [LARGE SCALE GENOMIC DNA]</scope>
    <source>
        <strain evidence="9 10">19-DSS-EL-015</strain>
    </source>
</reference>
<comment type="catalytic activity">
    <reaction evidence="1">
        <text>Thiol-dependent hydrolysis of ester, thioester, amide, peptide and isopeptide bonds formed by the C-terminal Gly of ubiquitin (a 76-residue protein attached to proteins as an intracellular targeting signal).</text>
        <dbReference type="EC" id="3.4.19.12"/>
    </reaction>
</comment>
<feature type="region of interest" description="Disordered" evidence="7">
    <location>
        <begin position="833"/>
        <end position="874"/>
    </location>
</feature>
<evidence type="ECO:0000313" key="10">
    <source>
        <dbReference type="Proteomes" id="UP001629113"/>
    </source>
</evidence>
<dbReference type="InterPro" id="IPR028889">
    <property type="entry name" value="USP"/>
</dbReference>
<dbReference type="PANTHER" id="PTHR43982">
    <property type="entry name" value="UBIQUITIN CARBOXYL-TERMINAL HYDROLASE"/>
    <property type="match status" value="1"/>
</dbReference>
<evidence type="ECO:0000256" key="7">
    <source>
        <dbReference type="SAM" id="MobiDB-lite"/>
    </source>
</evidence>
<feature type="domain" description="USP" evidence="8">
    <location>
        <begin position="633"/>
        <end position="1231"/>
    </location>
</feature>
<dbReference type="CDD" id="cd02666">
    <property type="entry name" value="Peptidase_C19J"/>
    <property type="match status" value="1"/>
</dbReference>